<protein>
    <submittedName>
        <fullName evidence="4">GNAT family N-acetyltransferase</fullName>
        <ecNumber evidence="4">2.3.-.-</ecNumber>
    </submittedName>
</protein>
<dbReference type="InterPro" id="IPR016181">
    <property type="entry name" value="Acyl_CoA_acyltransferase"/>
</dbReference>
<dbReference type="AlphaFoldDB" id="A0ABD5MJH8"/>
<dbReference type="Proteomes" id="UP001589595">
    <property type="component" value="Unassembled WGS sequence"/>
</dbReference>
<gene>
    <name evidence="4" type="ORF">ACFFOL_07195</name>
</gene>
<dbReference type="RefSeq" id="WP_222922858.1">
    <property type="nucleotide sequence ID" value="NZ_CP082286.1"/>
</dbReference>
<dbReference type="CDD" id="cd04301">
    <property type="entry name" value="NAT_SF"/>
    <property type="match status" value="1"/>
</dbReference>
<name>A0ABD5MJH8_9EURY</name>
<dbReference type="InterPro" id="IPR000182">
    <property type="entry name" value="GNAT_dom"/>
</dbReference>
<dbReference type="Gene3D" id="3.40.630.30">
    <property type="match status" value="1"/>
</dbReference>
<dbReference type="GeneID" id="67210215"/>
<dbReference type="SUPFAM" id="SSF55729">
    <property type="entry name" value="Acyl-CoA N-acyltransferases (Nat)"/>
    <property type="match status" value="1"/>
</dbReference>
<dbReference type="EC" id="2.3.-.-" evidence="4"/>
<dbReference type="PANTHER" id="PTHR43877">
    <property type="entry name" value="AMINOALKYLPHOSPHONATE N-ACETYLTRANSFERASE-RELATED-RELATED"/>
    <property type="match status" value="1"/>
</dbReference>
<evidence type="ECO:0000313" key="5">
    <source>
        <dbReference type="Proteomes" id="UP001589595"/>
    </source>
</evidence>
<keyword evidence="1 4" id="KW-0808">Transferase</keyword>
<dbReference type="GO" id="GO:0016746">
    <property type="term" value="F:acyltransferase activity"/>
    <property type="evidence" value="ECO:0007669"/>
    <property type="project" value="UniProtKB-KW"/>
</dbReference>
<sequence>MHVRDADRDDAETIASVARASWHAAYGGFLSEGEIDATVDEWYAPETLRRHIAAAGAFLVAEADSDDGADGEGGADGYDAGRLLGFAHVRYAPEVGNVVIRRIYVHPDAWGGGVGTALLGAVARRFADDHEQLSTVVFAENEVGLSFYKRHGFEMIGQQTTAFGGEEHDERIVVADLDDLAELAPGAEASTAERTDGTNEPD</sequence>
<keyword evidence="2 4" id="KW-0012">Acyltransferase</keyword>
<dbReference type="InterPro" id="IPR050832">
    <property type="entry name" value="Bact_Acetyltransf"/>
</dbReference>
<accession>A0ABD5MJH8</accession>
<keyword evidence="5" id="KW-1185">Reference proteome</keyword>
<dbReference type="Pfam" id="PF13508">
    <property type="entry name" value="Acetyltransf_7"/>
    <property type="match status" value="1"/>
</dbReference>
<organism evidence="4 5">
    <name type="scientific">Halobaculum roseum</name>
    <dbReference type="NCBI Taxonomy" id="2175149"/>
    <lineage>
        <taxon>Archaea</taxon>
        <taxon>Methanobacteriati</taxon>
        <taxon>Methanobacteriota</taxon>
        <taxon>Stenosarchaea group</taxon>
        <taxon>Halobacteria</taxon>
        <taxon>Halobacteriales</taxon>
        <taxon>Haloferacaceae</taxon>
        <taxon>Halobaculum</taxon>
    </lineage>
</organism>
<evidence type="ECO:0000259" key="3">
    <source>
        <dbReference type="PROSITE" id="PS51186"/>
    </source>
</evidence>
<feature type="domain" description="N-acetyltransferase" evidence="3">
    <location>
        <begin position="1"/>
        <end position="178"/>
    </location>
</feature>
<reference evidence="4" key="1">
    <citation type="submission" date="2024-09" db="EMBL/GenBank/DDBJ databases">
        <authorList>
            <person name="Sun Q."/>
        </authorList>
    </citation>
    <scope>NUCLEOTIDE SEQUENCE [LARGE SCALE GENOMIC DNA]</scope>
    <source>
        <strain evidence="4">JCM 31273</strain>
    </source>
</reference>
<proteinExistence type="predicted"/>
<dbReference type="PROSITE" id="PS51186">
    <property type="entry name" value="GNAT"/>
    <property type="match status" value="1"/>
</dbReference>
<dbReference type="EMBL" id="JBHMAJ010000006">
    <property type="protein sequence ID" value="MFB9823954.1"/>
    <property type="molecule type" value="Genomic_DNA"/>
</dbReference>
<evidence type="ECO:0000313" key="4">
    <source>
        <dbReference type="EMBL" id="MFB9823954.1"/>
    </source>
</evidence>
<dbReference type="PANTHER" id="PTHR43877:SF1">
    <property type="entry name" value="ACETYLTRANSFERASE"/>
    <property type="match status" value="1"/>
</dbReference>
<evidence type="ECO:0000256" key="1">
    <source>
        <dbReference type="ARBA" id="ARBA00022679"/>
    </source>
</evidence>
<comment type="caution">
    <text evidence="4">The sequence shown here is derived from an EMBL/GenBank/DDBJ whole genome shotgun (WGS) entry which is preliminary data.</text>
</comment>
<evidence type="ECO:0000256" key="2">
    <source>
        <dbReference type="ARBA" id="ARBA00023315"/>
    </source>
</evidence>